<accession>A0A0E9WP84</accession>
<dbReference type="EMBL" id="GBXM01017202">
    <property type="protein sequence ID" value="JAH91375.1"/>
    <property type="molecule type" value="Transcribed_RNA"/>
</dbReference>
<sequence length="89" mass="10200">MGRIHIAVLTSSENSRLIPATTPIITKKVVGIFFLHFKYLEDTPIQNLHSLHCSLFFTYNPFIQLDIKVKYFTQGYNDSALPGNQAYNH</sequence>
<reference evidence="1" key="2">
    <citation type="journal article" date="2015" name="Fish Shellfish Immunol.">
        <title>Early steps in the European eel (Anguilla anguilla)-Vibrio vulnificus interaction in the gills: Role of the RtxA13 toxin.</title>
        <authorList>
            <person name="Callol A."/>
            <person name="Pajuelo D."/>
            <person name="Ebbesson L."/>
            <person name="Teles M."/>
            <person name="MacKenzie S."/>
            <person name="Amaro C."/>
        </authorList>
    </citation>
    <scope>NUCLEOTIDE SEQUENCE</scope>
</reference>
<protein>
    <submittedName>
        <fullName evidence="1">Uncharacterized protein</fullName>
    </submittedName>
</protein>
<organism evidence="1">
    <name type="scientific">Anguilla anguilla</name>
    <name type="common">European freshwater eel</name>
    <name type="synonym">Muraena anguilla</name>
    <dbReference type="NCBI Taxonomy" id="7936"/>
    <lineage>
        <taxon>Eukaryota</taxon>
        <taxon>Metazoa</taxon>
        <taxon>Chordata</taxon>
        <taxon>Craniata</taxon>
        <taxon>Vertebrata</taxon>
        <taxon>Euteleostomi</taxon>
        <taxon>Actinopterygii</taxon>
        <taxon>Neopterygii</taxon>
        <taxon>Teleostei</taxon>
        <taxon>Anguilliformes</taxon>
        <taxon>Anguillidae</taxon>
        <taxon>Anguilla</taxon>
    </lineage>
</organism>
<proteinExistence type="predicted"/>
<evidence type="ECO:0000313" key="1">
    <source>
        <dbReference type="EMBL" id="JAH91375.1"/>
    </source>
</evidence>
<dbReference type="AlphaFoldDB" id="A0A0E9WP84"/>
<name>A0A0E9WP84_ANGAN</name>
<reference evidence="1" key="1">
    <citation type="submission" date="2014-11" db="EMBL/GenBank/DDBJ databases">
        <authorList>
            <person name="Amaro Gonzalez C."/>
        </authorList>
    </citation>
    <scope>NUCLEOTIDE SEQUENCE</scope>
</reference>